<evidence type="ECO:0000313" key="11">
    <source>
        <dbReference type="Proteomes" id="UP000823964"/>
    </source>
</evidence>
<dbReference type="PANTHER" id="PTHR21039:SF0">
    <property type="entry name" value="HISTIDINOL-PHOSPHATASE"/>
    <property type="match status" value="1"/>
</dbReference>
<dbReference type="InterPro" id="IPR010140">
    <property type="entry name" value="Histidinol_P_phosphatase_HisJ"/>
</dbReference>
<feature type="domain" description="PHP" evidence="9">
    <location>
        <begin position="5"/>
        <end position="200"/>
    </location>
</feature>
<evidence type="ECO:0000313" key="10">
    <source>
        <dbReference type="EMBL" id="HIX20222.1"/>
    </source>
</evidence>
<dbReference type="AlphaFoldDB" id="A0A9D1VBN8"/>
<evidence type="ECO:0000256" key="8">
    <source>
        <dbReference type="RuleBase" id="RU366003"/>
    </source>
</evidence>
<evidence type="ECO:0000256" key="3">
    <source>
        <dbReference type="ARBA" id="ARBA00013085"/>
    </source>
</evidence>
<organism evidence="10 11">
    <name type="scientific">Candidatus Akkermansia intestinigallinarum</name>
    <dbReference type="NCBI Taxonomy" id="2838431"/>
    <lineage>
        <taxon>Bacteria</taxon>
        <taxon>Pseudomonadati</taxon>
        <taxon>Verrucomicrobiota</taxon>
        <taxon>Verrucomicrobiia</taxon>
        <taxon>Verrucomicrobiales</taxon>
        <taxon>Akkermansiaceae</taxon>
        <taxon>Akkermansia</taxon>
    </lineage>
</organism>
<comment type="pathway">
    <text evidence="1 8">Amino-acid biosynthesis; L-histidine biosynthesis; L-histidine from 5-phospho-alpha-D-ribose 1-diphosphate: step 8/9.</text>
</comment>
<comment type="similarity">
    <text evidence="2 8">Belongs to the PHP hydrolase family. HisK subfamily.</text>
</comment>
<dbReference type="GO" id="GO:0005737">
    <property type="term" value="C:cytoplasm"/>
    <property type="evidence" value="ECO:0007669"/>
    <property type="project" value="TreeGrafter"/>
</dbReference>
<keyword evidence="5 8" id="KW-0378">Hydrolase</keyword>
<evidence type="ECO:0000256" key="1">
    <source>
        <dbReference type="ARBA" id="ARBA00004970"/>
    </source>
</evidence>
<dbReference type="PANTHER" id="PTHR21039">
    <property type="entry name" value="HISTIDINOL PHOSPHATASE-RELATED"/>
    <property type="match status" value="1"/>
</dbReference>
<evidence type="ECO:0000259" key="9">
    <source>
        <dbReference type="Pfam" id="PF02811"/>
    </source>
</evidence>
<comment type="caution">
    <text evidence="10">The sequence shown here is derived from an EMBL/GenBank/DDBJ whole genome shotgun (WGS) entry which is preliminary data.</text>
</comment>
<reference evidence="10" key="2">
    <citation type="submission" date="2021-04" db="EMBL/GenBank/DDBJ databases">
        <authorList>
            <person name="Gilroy R."/>
        </authorList>
    </citation>
    <scope>NUCLEOTIDE SEQUENCE</scope>
    <source>
        <strain evidence="10">14975</strain>
    </source>
</reference>
<dbReference type="GO" id="GO:0004401">
    <property type="term" value="F:histidinol-phosphatase activity"/>
    <property type="evidence" value="ECO:0007669"/>
    <property type="project" value="UniProtKB-UniRule"/>
</dbReference>
<evidence type="ECO:0000256" key="2">
    <source>
        <dbReference type="ARBA" id="ARBA00009152"/>
    </source>
</evidence>
<protein>
    <recommendedName>
        <fullName evidence="3 8">Histidinol-phosphatase</fullName>
        <shortName evidence="8">HolPase</shortName>
        <ecNumber evidence="3 8">3.1.3.15</ecNumber>
    </recommendedName>
</protein>
<dbReference type="SUPFAM" id="SSF89550">
    <property type="entry name" value="PHP domain-like"/>
    <property type="match status" value="1"/>
</dbReference>
<evidence type="ECO:0000256" key="5">
    <source>
        <dbReference type="ARBA" id="ARBA00022801"/>
    </source>
</evidence>
<evidence type="ECO:0000256" key="6">
    <source>
        <dbReference type="ARBA" id="ARBA00023102"/>
    </source>
</evidence>
<dbReference type="Proteomes" id="UP000823964">
    <property type="component" value="Unassembled WGS sequence"/>
</dbReference>
<sequence>MARADYHTHTPLCLHAEGSPEEYVKQALTLGLADYGISDHMPMPHDEPVPFDSWRMKTAQLPLYREWIDRARTAAAGRDLRVLAALECDWLPGIEPVIRELRAQGGWDYLIGSVHYLGSRGSVDDSLYARVPLSDSVEEDWALYREAVLSMVQSGLFDVVGHMDLVKIWGRRTQELLTLFWEPVLDAIEERGLVVELNTAGRYKPCGTFYPDEDVLRELLRRQIPVVIDSDAHAPSHLSRDWETALRLLRDLAPRGLCECRCAAPVSGTELHAFLSR</sequence>
<dbReference type="GO" id="GO:0000105">
    <property type="term" value="P:L-histidine biosynthetic process"/>
    <property type="evidence" value="ECO:0007669"/>
    <property type="project" value="UniProtKB-UniRule"/>
</dbReference>
<name>A0A9D1VBN8_9BACT</name>
<dbReference type="Gene3D" id="3.20.20.140">
    <property type="entry name" value="Metal-dependent hydrolases"/>
    <property type="match status" value="1"/>
</dbReference>
<keyword evidence="4 8" id="KW-0028">Amino-acid biosynthesis</keyword>
<evidence type="ECO:0000256" key="7">
    <source>
        <dbReference type="ARBA" id="ARBA00049158"/>
    </source>
</evidence>
<dbReference type="NCBIfam" id="NF005596">
    <property type="entry name" value="PRK07328.1"/>
    <property type="match status" value="1"/>
</dbReference>
<reference evidence="10" key="1">
    <citation type="journal article" date="2021" name="PeerJ">
        <title>Extensive microbial diversity within the chicken gut microbiome revealed by metagenomics and culture.</title>
        <authorList>
            <person name="Gilroy R."/>
            <person name="Ravi A."/>
            <person name="Getino M."/>
            <person name="Pursley I."/>
            <person name="Horton D.L."/>
            <person name="Alikhan N.F."/>
            <person name="Baker D."/>
            <person name="Gharbi K."/>
            <person name="Hall N."/>
            <person name="Watson M."/>
            <person name="Adriaenssens E.M."/>
            <person name="Foster-Nyarko E."/>
            <person name="Jarju S."/>
            <person name="Secka A."/>
            <person name="Antonio M."/>
            <person name="Oren A."/>
            <person name="Chaudhuri R.R."/>
            <person name="La Ragione R."/>
            <person name="Hildebrand F."/>
            <person name="Pallen M.J."/>
        </authorList>
    </citation>
    <scope>NUCLEOTIDE SEQUENCE</scope>
    <source>
        <strain evidence="10">14975</strain>
    </source>
</reference>
<accession>A0A9D1VBN8</accession>
<gene>
    <name evidence="10" type="ORF">H9862_06460</name>
</gene>
<evidence type="ECO:0000256" key="4">
    <source>
        <dbReference type="ARBA" id="ARBA00022605"/>
    </source>
</evidence>
<comment type="catalytic activity">
    <reaction evidence="7 8">
        <text>L-histidinol phosphate + H2O = L-histidinol + phosphate</text>
        <dbReference type="Rhea" id="RHEA:14465"/>
        <dbReference type="ChEBI" id="CHEBI:15377"/>
        <dbReference type="ChEBI" id="CHEBI:43474"/>
        <dbReference type="ChEBI" id="CHEBI:57699"/>
        <dbReference type="ChEBI" id="CHEBI:57980"/>
        <dbReference type="EC" id="3.1.3.15"/>
    </reaction>
</comment>
<dbReference type="InterPro" id="IPR004013">
    <property type="entry name" value="PHP_dom"/>
</dbReference>
<proteinExistence type="inferred from homology"/>
<dbReference type="NCBIfam" id="TIGR01856">
    <property type="entry name" value="hisJ_fam"/>
    <property type="match status" value="1"/>
</dbReference>
<keyword evidence="6 8" id="KW-0368">Histidine biosynthesis</keyword>
<dbReference type="EMBL" id="DXFQ01000116">
    <property type="protein sequence ID" value="HIX20222.1"/>
    <property type="molecule type" value="Genomic_DNA"/>
</dbReference>
<dbReference type="EC" id="3.1.3.15" evidence="3 8"/>
<dbReference type="InterPro" id="IPR016195">
    <property type="entry name" value="Pol/histidinol_Pase-like"/>
</dbReference>
<dbReference type="Pfam" id="PF02811">
    <property type="entry name" value="PHP"/>
    <property type="match status" value="1"/>
</dbReference>
<dbReference type="CDD" id="cd12110">
    <property type="entry name" value="PHP_HisPPase_Hisj_like"/>
    <property type="match status" value="1"/>
</dbReference>